<comment type="caution">
    <text evidence="7">The sequence shown here is derived from an EMBL/GenBank/DDBJ whole genome shotgun (WGS) entry which is preliminary data.</text>
</comment>
<comment type="similarity">
    <text evidence="3">Belongs to the translin family.</text>
</comment>
<keyword evidence="8" id="KW-1185">Reference proteome</keyword>
<dbReference type="FunFam" id="1.20.58.190:FF:000008">
    <property type="entry name" value="Translin-associated factor TraX, putative"/>
    <property type="match status" value="1"/>
</dbReference>
<evidence type="ECO:0000256" key="5">
    <source>
        <dbReference type="ARBA" id="ARBA00023242"/>
    </source>
</evidence>
<evidence type="ECO:0000313" key="7">
    <source>
        <dbReference type="EMBL" id="OQE29625.1"/>
    </source>
</evidence>
<comment type="subcellular location">
    <subcellularLocation>
        <location evidence="2">Cytoplasm</location>
    </subcellularLocation>
    <subcellularLocation>
        <location evidence="1">Nucleus</location>
    </subcellularLocation>
</comment>
<keyword evidence="5" id="KW-0539">Nucleus</keyword>
<proteinExistence type="inferred from homology"/>
<dbReference type="STRING" id="303698.A0A1V6TTA0"/>
<gene>
    <name evidence="7" type="ORF">PENSTE_c002G00716</name>
</gene>
<keyword evidence="4" id="KW-0963">Cytoplasm</keyword>
<dbReference type="AlphaFoldDB" id="A0A1V6TTA0"/>
<dbReference type="FunFam" id="1.20.58.200:FF:000004">
    <property type="entry name" value="Translin-associated factor TraX, putative"/>
    <property type="match status" value="1"/>
</dbReference>
<dbReference type="CDD" id="cd14820">
    <property type="entry name" value="TRAX"/>
    <property type="match status" value="1"/>
</dbReference>
<sequence length="279" mass="31483">MGTKRSWQGQPVTSHTKSEMDTSDSGSATLSIFENFRNELDEHHDRRERIIKTSRDITALSKKIIFALQRVRTTNSPIPPKIAKENQTRLDQIQTLFTNILPDLTGINAWRYRSISGGIQEYIEAISFEHYLRTQTLITHAEVCERLPAGIMVTEEDYLMGLFDLTGEMMRFAVLALSSGNTAATTTDIDSTGETKQYPHLSPAQADLVVDLRSMRASFEELTVPRKHNMLRDLHKKVEVMQNSVEKVERAAYGILVRGSERPSGWTPDLSAPMEVEAS</sequence>
<feature type="compositionally biased region" description="Polar residues" evidence="6">
    <location>
        <begin position="1"/>
        <end position="15"/>
    </location>
</feature>
<evidence type="ECO:0008006" key="9">
    <source>
        <dbReference type="Google" id="ProtNLM"/>
    </source>
</evidence>
<dbReference type="InterPro" id="IPR016068">
    <property type="entry name" value="Translin_N"/>
</dbReference>
<dbReference type="GO" id="GO:0005634">
    <property type="term" value="C:nucleus"/>
    <property type="evidence" value="ECO:0007669"/>
    <property type="project" value="UniProtKB-SubCell"/>
</dbReference>
<dbReference type="GO" id="GO:0043565">
    <property type="term" value="F:sequence-specific DNA binding"/>
    <property type="evidence" value="ECO:0007669"/>
    <property type="project" value="InterPro"/>
</dbReference>
<dbReference type="EMBL" id="MLKD01000002">
    <property type="protein sequence ID" value="OQE29625.1"/>
    <property type="molecule type" value="Genomic_DNA"/>
</dbReference>
<evidence type="ECO:0000256" key="1">
    <source>
        <dbReference type="ARBA" id="ARBA00004123"/>
    </source>
</evidence>
<dbReference type="GO" id="GO:0005737">
    <property type="term" value="C:cytoplasm"/>
    <property type="evidence" value="ECO:0007669"/>
    <property type="project" value="UniProtKB-SubCell"/>
</dbReference>
<evidence type="ECO:0000256" key="3">
    <source>
        <dbReference type="ARBA" id="ARBA00005902"/>
    </source>
</evidence>
<evidence type="ECO:0000256" key="2">
    <source>
        <dbReference type="ARBA" id="ARBA00004496"/>
    </source>
</evidence>
<dbReference type="SUPFAM" id="SSF74784">
    <property type="entry name" value="Translin"/>
    <property type="match status" value="1"/>
</dbReference>
<name>A0A1V6TTA0_9EURO</name>
<reference evidence="8" key="1">
    <citation type="journal article" date="2017" name="Nat. Microbiol.">
        <title>Global analysis of biosynthetic gene clusters reveals vast potential of secondary metabolite production in Penicillium species.</title>
        <authorList>
            <person name="Nielsen J.C."/>
            <person name="Grijseels S."/>
            <person name="Prigent S."/>
            <person name="Ji B."/>
            <person name="Dainat J."/>
            <person name="Nielsen K.F."/>
            <person name="Frisvad J.C."/>
            <person name="Workman M."/>
            <person name="Nielsen J."/>
        </authorList>
    </citation>
    <scope>NUCLEOTIDE SEQUENCE [LARGE SCALE GENOMIC DNA]</scope>
    <source>
        <strain evidence="8">IBT 24891</strain>
    </source>
</reference>
<dbReference type="InterPro" id="IPR016069">
    <property type="entry name" value="Translin_C"/>
</dbReference>
<dbReference type="PANTHER" id="PTHR10741">
    <property type="entry name" value="TRANSLIN AND TRANSLIN ASSOCIATED PROTEIN X"/>
    <property type="match status" value="1"/>
</dbReference>
<dbReference type="Gene3D" id="1.20.58.200">
    <property type="entry name" value="Translin, domain 2"/>
    <property type="match status" value="1"/>
</dbReference>
<evidence type="ECO:0000256" key="6">
    <source>
        <dbReference type="SAM" id="MobiDB-lite"/>
    </source>
</evidence>
<dbReference type="Proteomes" id="UP000191285">
    <property type="component" value="Unassembled WGS sequence"/>
</dbReference>
<dbReference type="OrthoDB" id="31005at2759"/>
<dbReference type="Gene3D" id="1.20.58.190">
    <property type="entry name" value="Translin, domain 1"/>
    <property type="match status" value="1"/>
</dbReference>
<accession>A0A1V6TTA0</accession>
<dbReference type="InterPro" id="IPR002848">
    <property type="entry name" value="Translin_fam"/>
</dbReference>
<feature type="region of interest" description="Disordered" evidence="6">
    <location>
        <begin position="1"/>
        <end position="26"/>
    </location>
</feature>
<dbReference type="InterPro" id="IPR036081">
    <property type="entry name" value="Translin_sf"/>
</dbReference>
<evidence type="ECO:0000313" key="8">
    <source>
        <dbReference type="Proteomes" id="UP000191285"/>
    </source>
</evidence>
<protein>
    <recommendedName>
        <fullName evidence="9">Translin-associated factor TraX</fullName>
    </recommendedName>
</protein>
<dbReference type="Pfam" id="PF01997">
    <property type="entry name" value="Translin"/>
    <property type="match status" value="1"/>
</dbReference>
<evidence type="ECO:0000256" key="4">
    <source>
        <dbReference type="ARBA" id="ARBA00022490"/>
    </source>
</evidence>
<organism evidence="7 8">
    <name type="scientific">Penicillium steckii</name>
    <dbReference type="NCBI Taxonomy" id="303698"/>
    <lineage>
        <taxon>Eukaryota</taxon>
        <taxon>Fungi</taxon>
        <taxon>Dikarya</taxon>
        <taxon>Ascomycota</taxon>
        <taxon>Pezizomycotina</taxon>
        <taxon>Eurotiomycetes</taxon>
        <taxon>Eurotiomycetidae</taxon>
        <taxon>Eurotiales</taxon>
        <taxon>Aspergillaceae</taxon>
        <taxon>Penicillium</taxon>
    </lineage>
</organism>